<evidence type="ECO:0000256" key="1">
    <source>
        <dbReference type="SAM" id="MobiDB-lite"/>
    </source>
</evidence>
<protein>
    <submittedName>
        <fullName evidence="2">Uncharacterized protein</fullName>
    </submittedName>
</protein>
<sequence>MGVIQVDLGRVEGKQGPPGQAATIRIGTVTAGDTPQVINTGSPTNAILNFVLPSSASGQQEQTVEGISGQKSERSAPEQNMTAQQETERESAFEKKALQMVTALEGVLEQCEPQPVGEDVQNLLECFRPMKGVDEKGITHYGFLAGKAEQNLRAMGQDPEKTGLIRYEHQNGLAQRWISCEELLALTAEAVLALGKRMTEWEEEGKV</sequence>
<proteinExistence type="predicted"/>
<comment type="caution">
    <text evidence="2">The sequence shown here is derived from an EMBL/GenBank/DDBJ whole genome shotgun (WGS) entry which is preliminary data.</text>
</comment>
<reference evidence="2" key="2">
    <citation type="submission" date="2021-04" db="EMBL/GenBank/DDBJ databases">
        <authorList>
            <person name="Gilroy R."/>
        </authorList>
    </citation>
    <scope>NUCLEOTIDE SEQUENCE</scope>
    <source>
        <strain evidence="2">5933</strain>
    </source>
</reference>
<dbReference type="AlphaFoldDB" id="A0A9D2TKN0"/>
<dbReference type="EMBL" id="DWWA01000037">
    <property type="protein sequence ID" value="HJC72596.1"/>
    <property type="molecule type" value="Genomic_DNA"/>
</dbReference>
<accession>A0A9D2TKN0</accession>
<organism evidence="2 3">
    <name type="scientific">Candidatus Ruthenibacterium merdavium</name>
    <dbReference type="NCBI Taxonomy" id="2838752"/>
    <lineage>
        <taxon>Bacteria</taxon>
        <taxon>Bacillati</taxon>
        <taxon>Bacillota</taxon>
        <taxon>Clostridia</taxon>
        <taxon>Eubacteriales</taxon>
        <taxon>Oscillospiraceae</taxon>
        <taxon>Ruthenibacterium</taxon>
    </lineage>
</organism>
<feature type="region of interest" description="Disordered" evidence="1">
    <location>
        <begin position="57"/>
        <end position="90"/>
    </location>
</feature>
<reference evidence="2" key="1">
    <citation type="journal article" date="2021" name="PeerJ">
        <title>Extensive microbial diversity within the chicken gut microbiome revealed by metagenomics and culture.</title>
        <authorList>
            <person name="Gilroy R."/>
            <person name="Ravi A."/>
            <person name="Getino M."/>
            <person name="Pursley I."/>
            <person name="Horton D.L."/>
            <person name="Alikhan N.F."/>
            <person name="Baker D."/>
            <person name="Gharbi K."/>
            <person name="Hall N."/>
            <person name="Watson M."/>
            <person name="Adriaenssens E.M."/>
            <person name="Foster-Nyarko E."/>
            <person name="Jarju S."/>
            <person name="Secka A."/>
            <person name="Antonio M."/>
            <person name="Oren A."/>
            <person name="Chaudhuri R.R."/>
            <person name="La Ragione R."/>
            <person name="Hildebrand F."/>
            <person name="Pallen M.J."/>
        </authorList>
    </citation>
    <scope>NUCLEOTIDE SEQUENCE</scope>
    <source>
        <strain evidence="2">5933</strain>
    </source>
</reference>
<name>A0A9D2TKN0_9FIRM</name>
<evidence type="ECO:0000313" key="3">
    <source>
        <dbReference type="Proteomes" id="UP000823918"/>
    </source>
</evidence>
<evidence type="ECO:0000313" key="2">
    <source>
        <dbReference type="EMBL" id="HJC72596.1"/>
    </source>
</evidence>
<dbReference type="Proteomes" id="UP000823918">
    <property type="component" value="Unassembled WGS sequence"/>
</dbReference>
<gene>
    <name evidence="2" type="ORF">H9698_07370</name>
</gene>